<gene>
    <name evidence="3" type="ORF">U9M48_004338</name>
</gene>
<feature type="compositionally biased region" description="Basic and acidic residues" evidence="1">
    <location>
        <begin position="210"/>
        <end position="220"/>
    </location>
</feature>
<protein>
    <recommendedName>
        <fullName evidence="2">Myb/SANT-like domain-containing protein</fullName>
    </recommendedName>
</protein>
<keyword evidence="4" id="KW-1185">Reference proteome</keyword>
<feature type="region of interest" description="Disordered" evidence="1">
    <location>
        <begin position="192"/>
        <end position="239"/>
    </location>
</feature>
<evidence type="ECO:0000259" key="2">
    <source>
        <dbReference type="Pfam" id="PF12776"/>
    </source>
</evidence>
<feature type="non-terminal residue" evidence="3">
    <location>
        <position position="1"/>
    </location>
</feature>
<evidence type="ECO:0000313" key="4">
    <source>
        <dbReference type="Proteomes" id="UP001341281"/>
    </source>
</evidence>
<accession>A0AAQ3SIZ4</accession>
<dbReference type="AlphaFoldDB" id="A0AAQ3SIZ4"/>
<name>A0AAQ3SIZ4_PASNO</name>
<dbReference type="Proteomes" id="UP001341281">
    <property type="component" value="Chromosome 01"/>
</dbReference>
<dbReference type="PANTHER" id="PTHR47127">
    <property type="entry name" value="10A19I.15"/>
    <property type="match status" value="1"/>
</dbReference>
<organism evidence="3 4">
    <name type="scientific">Paspalum notatum var. saurae</name>
    <dbReference type="NCBI Taxonomy" id="547442"/>
    <lineage>
        <taxon>Eukaryota</taxon>
        <taxon>Viridiplantae</taxon>
        <taxon>Streptophyta</taxon>
        <taxon>Embryophyta</taxon>
        <taxon>Tracheophyta</taxon>
        <taxon>Spermatophyta</taxon>
        <taxon>Magnoliopsida</taxon>
        <taxon>Liliopsida</taxon>
        <taxon>Poales</taxon>
        <taxon>Poaceae</taxon>
        <taxon>PACMAD clade</taxon>
        <taxon>Panicoideae</taxon>
        <taxon>Andropogonodae</taxon>
        <taxon>Paspaleae</taxon>
        <taxon>Paspalinae</taxon>
        <taxon>Paspalum</taxon>
    </lineage>
</organism>
<reference evidence="3 4" key="1">
    <citation type="submission" date="2024-02" db="EMBL/GenBank/DDBJ databases">
        <title>High-quality chromosome-scale genome assembly of Pensacola bahiagrass (Paspalum notatum Flugge var. saurae).</title>
        <authorList>
            <person name="Vega J.M."/>
            <person name="Podio M."/>
            <person name="Orjuela J."/>
            <person name="Siena L.A."/>
            <person name="Pessino S.C."/>
            <person name="Combes M.C."/>
            <person name="Mariac C."/>
            <person name="Albertini E."/>
            <person name="Pupilli F."/>
            <person name="Ortiz J.P.A."/>
            <person name="Leblanc O."/>
        </authorList>
    </citation>
    <scope>NUCLEOTIDE SEQUENCE [LARGE SCALE GENOMIC DNA]</scope>
    <source>
        <strain evidence="3">R1</strain>
        <tissue evidence="3">Leaf</tissue>
    </source>
</reference>
<dbReference type="Pfam" id="PF12776">
    <property type="entry name" value="Myb_DNA-bind_3"/>
    <property type="match status" value="1"/>
</dbReference>
<sequence>GMAQMGNDVDADVVEVPEGPDAALPQAANGANGGNGRVAMRWTSVSSGFVLRRFADLVGQGVKTDKGFKEVHVNAVARQLSEFIEQDVTSTQVYNHLRKWRQRWVKICKLRDLSGAIWDEDNYMIVLDEEHLLGHTKDHPKDVEFLNIENYVPMQTIFGNGQATGRFAMGSNEPLGTPIDLSQLDNDTKTETITLDDMVNQTPDASKSIEGSKHSDEKLKVGSASGSGSGSGSGKRKRISEEEGAFMTGMTKAVQNVADAMAPMPPGLYNAVMLTVGFEEEALIFALQNLLDNKALGRCFLEMTEPHRVLWLRTYLARHYN</sequence>
<dbReference type="EMBL" id="CP144745">
    <property type="protein sequence ID" value="WVZ53387.1"/>
    <property type="molecule type" value="Genomic_DNA"/>
</dbReference>
<proteinExistence type="predicted"/>
<feature type="domain" description="Myb/SANT-like" evidence="2">
    <location>
        <begin position="41"/>
        <end position="130"/>
    </location>
</feature>
<dbReference type="InterPro" id="IPR024752">
    <property type="entry name" value="Myb/SANT-like_dom"/>
</dbReference>
<evidence type="ECO:0000256" key="1">
    <source>
        <dbReference type="SAM" id="MobiDB-lite"/>
    </source>
</evidence>
<evidence type="ECO:0000313" key="3">
    <source>
        <dbReference type="EMBL" id="WVZ53387.1"/>
    </source>
</evidence>